<dbReference type="Gene3D" id="1.10.1270.10">
    <property type="entry name" value="TrpR-like"/>
    <property type="match status" value="1"/>
</dbReference>
<dbReference type="AlphaFoldDB" id="A0A2H0WRE2"/>
<proteinExistence type="predicted"/>
<sequence>MTKLPKRPLPIPTKEKIIKNFTVFLKSLDGKDFDIFCLFFLSRTERLVLAKRLQIAILLLKGNDYQVISDSLDTSSKTVSRINNILMAQPEITKVVDKVFLAPKRRADREKKEDKKLREGAELFKTPTLGKNIFNALFGDKESK</sequence>
<protein>
    <submittedName>
        <fullName evidence="1">Uncharacterized protein</fullName>
    </submittedName>
</protein>
<dbReference type="Proteomes" id="UP000231282">
    <property type="component" value="Unassembled WGS sequence"/>
</dbReference>
<dbReference type="Pfam" id="PF01371">
    <property type="entry name" value="Trp_repressor"/>
    <property type="match status" value="1"/>
</dbReference>
<accession>A0A2H0WRE2</accession>
<dbReference type="InterPro" id="IPR000831">
    <property type="entry name" value="Trp_repress"/>
</dbReference>
<dbReference type="GO" id="GO:0043565">
    <property type="term" value="F:sequence-specific DNA binding"/>
    <property type="evidence" value="ECO:0007669"/>
    <property type="project" value="InterPro"/>
</dbReference>
<organism evidence="1 2">
    <name type="scientific">Candidatus Shapirobacteria bacterium CG09_land_8_20_14_0_10_38_17</name>
    <dbReference type="NCBI Taxonomy" id="1974884"/>
    <lineage>
        <taxon>Bacteria</taxon>
        <taxon>Candidatus Shapironibacteriota</taxon>
    </lineage>
</organism>
<reference evidence="2" key="1">
    <citation type="submission" date="2017-09" db="EMBL/GenBank/DDBJ databases">
        <title>Depth-based differentiation of microbial function through sediment-hosted aquifers and enrichment of novel symbionts in the deep terrestrial subsurface.</title>
        <authorList>
            <person name="Probst A.J."/>
            <person name="Ladd B."/>
            <person name="Jarett J.K."/>
            <person name="Geller-Mcgrath D.E."/>
            <person name="Sieber C.M.K."/>
            <person name="Emerson J.B."/>
            <person name="Anantharaman K."/>
            <person name="Thomas B.C."/>
            <person name="Malmstrom R."/>
            <person name="Stieglmeier M."/>
            <person name="Klingl A."/>
            <person name="Woyke T."/>
            <person name="Ryan C.M."/>
            <person name="Banfield J.F."/>
        </authorList>
    </citation>
    <scope>NUCLEOTIDE SEQUENCE [LARGE SCALE GENOMIC DNA]</scope>
</reference>
<dbReference type="EMBL" id="PEZH01000021">
    <property type="protein sequence ID" value="PIS15213.1"/>
    <property type="molecule type" value="Genomic_DNA"/>
</dbReference>
<evidence type="ECO:0000313" key="1">
    <source>
        <dbReference type="EMBL" id="PIS15213.1"/>
    </source>
</evidence>
<dbReference type="InterPro" id="IPR038116">
    <property type="entry name" value="TrpR-like_sf"/>
</dbReference>
<dbReference type="SUPFAM" id="SSF48295">
    <property type="entry name" value="TrpR-like"/>
    <property type="match status" value="1"/>
</dbReference>
<dbReference type="InterPro" id="IPR010921">
    <property type="entry name" value="Trp_repressor/repl_initiator"/>
</dbReference>
<evidence type="ECO:0000313" key="2">
    <source>
        <dbReference type="Proteomes" id="UP000231282"/>
    </source>
</evidence>
<gene>
    <name evidence="1" type="ORF">COT63_01200</name>
</gene>
<name>A0A2H0WRE2_9BACT</name>
<comment type="caution">
    <text evidence="1">The sequence shown here is derived from an EMBL/GenBank/DDBJ whole genome shotgun (WGS) entry which is preliminary data.</text>
</comment>
<dbReference type="GO" id="GO:0003700">
    <property type="term" value="F:DNA-binding transcription factor activity"/>
    <property type="evidence" value="ECO:0007669"/>
    <property type="project" value="InterPro"/>
</dbReference>